<dbReference type="InterPro" id="IPR010920">
    <property type="entry name" value="LSM_dom_sf"/>
</dbReference>
<reference evidence="11" key="1">
    <citation type="submission" date="2015-06" db="UniProtKB">
        <authorList>
            <consortium name="EnsemblPlants"/>
        </authorList>
    </citation>
    <scope>IDENTIFICATION</scope>
</reference>
<dbReference type="InterPro" id="IPR016688">
    <property type="entry name" value="MscS-like_plants/fungi"/>
</dbReference>
<dbReference type="EnsemblPlants" id="EMT21552">
    <property type="protein sequence ID" value="EMT21552"/>
    <property type="gene ID" value="F775_00985"/>
</dbReference>
<evidence type="ECO:0000313" key="11">
    <source>
        <dbReference type="EnsemblPlants" id="EMT21552"/>
    </source>
</evidence>
<feature type="domain" description="Mechanosensitive ion channel MscS" evidence="10">
    <location>
        <begin position="933"/>
        <end position="996"/>
    </location>
</feature>
<proteinExistence type="inferred from homology"/>
<dbReference type="PANTHER" id="PTHR31618:SF6">
    <property type="entry name" value="MECHANOSENSITIVE ION CHANNEL PROTEIN"/>
    <property type="match status" value="1"/>
</dbReference>
<feature type="transmembrane region" description="Helical" evidence="9">
    <location>
        <begin position="920"/>
        <end position="943"/>
    </location>
</feature>
<feature type="region of interest" description="Disordered" evidence="8">
    <location>
        <begin position="703"/>
        <end position="742"/>
    </location>
</feature>
<feature type="compositionally biased region" description="Low complexity" evidence="8">
    <location>
        <begin position="703"/>
        <end position="715"/>
    </location>
</feature>
<feature type="transmembrane region" description="Helical" evidence="9">
    <location>
        <begin position="888"/>
        <end position="908"/>
    </location>
</feature>
<comment type="subcellular location">
    <subcellularLocation>
        <location evidence="1">Membrane</location>
        <topology evidence="1">Multi-pass membrane protein</topology>
    </subcellularLocation>
</comment>
<comment type="similarity">
    <text evidence="2">Belongs to the MscS (TC 1.A.23) family.</text>
</comment>
<dbReference type="Gene3D" id="2.30.30.60">
    <property type="match status" value="1"/>
</dbReference>
<evidence type="ECO:0000259" key="10">
    <source>
        <dbReference type="Pfam" id="PF00924"/>
    </source>
</evidence>
<keyword evidence="7" id="KW-0175">Coiled coil</keyword>
<dbReference type="AlphaFoldDB" id="M8C396"/>
<feature type="region of interest" description="Disordered" evidence="8">
    <location>
        <begin position="215"/>
        <end position="251"/>
    </location>
</feature>
<dbReference type="SUPFAM" id="SSF50182">
    <property type="entry name" value="Sm-like ribonucleoproteins"/>
    <property type="match status" value="1"/>
</dbReference>
<name>M8C396_AEGTA</name>
<feature type="compositionally biased region" description="Acidic residues" evidence="8">
    <location>
        <begin position="233"/>
        <end position="244"/>
    </location>
</feature>
<dbReference type="GO" id="GO:0006820">
    <property type="term" value="P:monoatomic anion transport"/>
    <property type="evidence" value="ECO:0007669"/>
    <property type="project" value="TreeGrafter"/>
</dbReference>
<keyword evidence="6 9" id="KW-0472">Membrane</keyword>
<protein>
    <submittedName>
        <fullName evidence="11">Putative mscS family protein</fullName>
    </submittedName>
</protein>
<keyword evidence="4 9" id="KW-0812">Transmembrane</keyword>
<evidence type="ECO:0000256" key="6">
    <source>
        <dbReference type="ARBA" id="ARBA00023136"/>
    </source>
</evidence>
<organism evidence="11">
    <name type="scientific">Aegilops tauschii</name>
    <name type="common">Tausch's goatgrass</name>
    <name type="synonym">Aegilops squarrosa</name>
    <dbReference type="NCBI Taxonomy" id="37682"/>
    <lineage>
        <taxon>Eukaryota</taxon>
        <taxon>Viridiplantae</taxon>
        <taxon>Streptophyta</taxon>
        <taxon>Embryophyta</taxon>
        <taxon>Tracheophyta</taxon>
        <taxon>Spermatophyta</taxon>
        <taxon>Magnoliopsida</taxon>
        <taxon>Liliopsida</taxon>
        <taxon>Poales</taxon>
        <taxon>Poaceae</taxon>
        <taxon>BOP clade</taxon>
        <taxon>Pooideae</taxon>
        <taxon>Triticodae</taxon>
        <taxon>Triticeae</taxon>
        <taxon>Triticinae</taxon>
        <taxon>Aegilops</taxon>
    </lineage>
</organism>
<feature type="compositionally biased region" description="Acidic residues" evidence="8">
    <location>
        <begin position="215"/>
        <end position="226"/>
    </location>
</feature>
<dbReference type="InterPro" id="IPR023408">
    <property type="entry name" value="MscS_beta-dom_sf"/>
</dbReference>
<evidence type="ECO:0000256" key="4">
    <source>
        <dbReference type="ARBA" id="ARBA00022692"/>
    </source>
</evidence>
<evidence type="ECO:0000256" key="7">
    <source>
        <dbReference type="SAM" id="Coils"/>
    </source>
</evidence>
<evidence type="ECO:0000256" key="8">
    <source>
        <dbReference type="SAM" id="MobiDB-lite"/>
    </source>
</evidence>
<evidence type="ECO:0000256" key="2">
    <source>
        <dbReference type="ARBA" id="ARBA00008017"/>
    </source>
</evidence>
<dbReference type="PANTHER" id="PTHR31618">
    <property type="entry name" value="MECHANOSENSITIVE ION CHANNEL PROTEIN 5"/>
    <property type="match status" value="1"/>
</dbReference>
<accession>M8C396</accession>
<keyword evidence="5 9" id="KW-1133">Transmembrane helix</keyword>
<evidence type="ECO:0000256" key="5">
    <source>
        <dbReference type="ARBA" id="ARBA00022989"/>
    </source>
</evidence>
<evidence type="ECO:0000256" key="9">
    <source>
        <dbReference type="SAM" id="Phobius"/>
    </source>
</evidence>
<dbReference type="GO" id="GO:0050982">
    <property type="term" value="P:detection of mechanical stimulus"/>
    <property type="evidence" value="ECO:0007669"/>
    <property type="project" value="UniProtKB-ARBA"/>
</dbReference>
<evidence type="ECO:0000256" key="1">
    <source>
        <dbReference type="ARBA" id="ARBA00004141"/>
    </source>
</evidence>
<dbReference type="GO" id="GO:0008381">
    <property type="term" value="F:mechanosensitive monoatomic ion channel activity"/>
    <property type="evidence" value="ECO:0007669"/>
    <property type="project" value="TreeGrafter"/>
</dbReference>
<keyword evidence="3" id="KW-0813">Transport</keyword>
<dbReference type="Pfam" id="PF00924">
    <property type="entry name" value="MS_channel_2nd"/>
    <property type="match status" value="1"/>
</dbReference>
<evidence type="ECO:0000256" key="3">
    <source>
        <dbReference type="ARBA" id="ARBA00022448"/>
    </source>
</evidence>
<dbReference type="GO" id="GO:0005886">
    <property type="term" value="C:plasma membrane"/>
    <property type="evidence" value="ECO:0007669"/>
    <property type="project" value="TreeGrafter"/>
</dbReference>
<dbReference type="FunFam" id="2.30.30.60:FF:000003">
    <property type="entry name" value="Predicted mechanosensitive ion channel"/>
    <property type="match status" value="1"/>
</dbReference>
<dbReference type="InterPro" id="IPR006685">
    <property type="entry name" value="MscS_channel_2nd"/>
</dbReference>
<feature type="coiled-coil region" evidence="7">
    <location>
        <begin position="524"/>
        <end position="551"/>
    </location>
</feature>
<sequence>MAGAEEDMHHDERSQERAWWVASRHDLDQIKEKWQSHPYLLPVKCNLAQTFTEMTNARGVKRRANRVAEEDVDDLVHLGAEEDGPWRVQRRTCAMTSDPKILELGLPDDGYNYLLHLRELRPSAVASSFVPSHTARPEQLPLDVKAYDASKVRVASGKVEEELDEGRTMCKVAAKTAPVRRVEKAVDPDVARLLDESEDEGLEEDFVIMANQAEGDDMEDESEEEGGGVFSDVENDEEFEDEEGEPKPRVPRLLDEQFDLVGQIDDLGAGNLVLCFEPSDLDFSSTNLQLALEEYGASDDDDGAVRDGEHELPTEVIDELKLFHNQNVCVDEEYRTPADFVRGKLDSTTAEEVDESANVIQKCAEYAERYLNETAEDEDVLLVSESSDESEVWDCETIVSTYSNLDNHPGKIQTPGNPKNRLPKVFPGETATTKDIIKLHGKEKLPVDYLPQRKRKVEKEKKAKPTESSDAEYFEKVVVQKETKDEKKARKVLDGLRVLVAKEAPRVVLEAAAGQPRRRPTSVLSAVKEEKREARKAKKELKELYKFETQKAQKVAAVTGPSSIRLMFAVIPAYEIVYESGNMTTERRWFWYLCRLGSVTADAQREQDTHTLVLPYVTKVLCCLLVATAIRLVKTLLLKVLASSFHVSTFFDRIQDALFNQYVIETLSGPPLVDENRMLAEVQRLQSAGANIPSDLQAAAMPSKAAAAPAQPKGARLTAAASRRGASKQLQRQKSDRHLEESSISIDQLHRLSQKNISAWSMKRLMKIVRYGALTTMDEQIKHATGPDQEDELATQIHSEYEAKVAAKRIFQNVAKPGSKHIYLSDLMRFMRQEEALKAMDLFEGAQEQNRVSKRSLKNWVVNAFRERKALALTLNDTKTAVNKLHHMANVVVALIVFALWLLILGFATTKTFVFLSSQLLVAAFIFGNTLKTIFEAIIFLFVMHPFDVGDRCEVDGMQVVVEEMNIMTTIFLRYDNLKVYYPNSKLATLPIMNYYRSPDMGDAVDFSVNVATPPEKLALMKERLMHYLDNKKEHWYPGSMVVLRDIDDTNRLKISIWCRHTINFQDMGMRFDRRELILQEMMKILRDLDIEYRMLPLDINVRNAPPINSTRMPTTWALNF</sequence>